<keyword evidence="3" id="KW-1185">Reference proteome</keyword>
<dbReference type="EMBL" id="JALIDZ010000001">
    <property type="protein sequence ID" value="MCT8970696.1"/>
    <property type="molecule type" value="Genomic_DNA"/>
</dbReference>
<feature type="region of interest" description="Disordered" evidence="1">
    <location>
        <begin position="155"/>
        <end position="186"/>
    </location>
</feature>
<dbReference type="AlphaFoldDB" id="A0AAW5QW59"/>
<accession>A0AAW5QW59</accession>
<name>A0AAW5QW59_9HYPH</name>
<evidence type="ECO:0008006" key="4">
    <source>
        <dbReference type="Google" id="ProtNLM"/>
    </source>
</evidence>
<organism evidence="2 3">
    <name type="scientific">Microbaculum marinisediminis</name>
    <dbReference type="NCBI Taxonomy" id="2931392"/>
    <lineage>
        <taxon>Bacteria</taxon>
        <taxon>Pseudomonadati</taxon>
        <taxon>Pseudomonadota</taxon>
        <taxon>Alphaproteobacteria</taxon>
        <taxon>Hyphomicrobiales</taxon>
        <taxon>Tepidamorphaceae</taxon>
        <taxon>Microbaculum</taxon>
    </lineage>
</organism>
<evidence type="ECO:0000256" key="1">
    <source>
        <dbReference type="SAM" id="MobiDB-lite"/>
    </source>
</evidence>
<evidence type="ECO:0000313" key="2">
    <source>
        <dbReference type="EMBL" id="MCT8970696.1"/>
    </source>
</evidence>
<dbReference type="Proteomes" id="UP001320898">
    <property type="component" value="Unassembled WGS sequence"/>
</dbReference>
<dbReference type="RefSeq" id="WP_261614258.1">
    <property type="nucleotide sequence ID" value="NZ_JALIDZ010000001.1"/>
</dbReference>
<proteinExistence type="predicted"/>
<comment type="caution">
    <text evidence="2">The sequence shown here is derived from an EMBL/GenBank/DDBJ whole genome shotgun (WGS) entry which is preliminary data.</text>
</comment>
<reference evidence="2 3" key="1">
    <citation type="submission" date="2022-04" db="EMBL/GenBank/DDBJ databases">
        <authorList>
            <person name="Ye Y.-Q."/>
            <person name="Du Z.-J."/>
        </authorList>
    </citation>
    <scope>NUCLEOTIDE SEQUENCE [LARGE SCALE GENOMIC DNA]</scope>
    <source>
        <strain evidence="2 3">A6E488</strain>
    </source>
</reference>
<feature type="compositionally biased region" description="Basic and acidic residues" evidence="1">
    <location>
        <begin position="165"/>
        <end position="175"/>
    </location>
</feature>
<evidence type="ECO:0000313" key="3">
    <source>
        <dbReference type="Proteomes" id="UP001320898"/>
    </source>
</evidence>
<protein>
    <recommendedName>
        <fullName evidence="4">Helix-turn-helix domain-containing protein</fullName>
    </recommendedName>
</protein>
<gene>
    <name evidence="2" type="ORF">MUB46_02375</name>
</gene>
<sequence>MNAQADLLALCAKYGVDPDSIPDLPEKRRAHRLPPPASSLECGMRRDRRRVWGGSSALPPQLRAMFTPGEMAVMAIIRDQVRRRGFCALANSDIAKRAGLSGTTVVKRAVRTAKAAGLIHVKERRIARDRNLPNIITIVSAEWIAWLRLGRAAEGGGGTGVPGTEKQKVFKKREPSAPGLRPRPSLSDRQCRRILRHLGAGERRW</sequence>